<evidence type="ECO:0000313" key="3">
    <source>
        <dbReference type="Proteomes" id="UP000236290"/>
    </source>
</evidence>
<proteinExistence type="predicted"/>
<dbReference type="AlphaFoldDB" id="A0A2K0UJ24"/>
<gene>
    <name evidence="2" type="ORF">THARTR1_01951</name>
</gene>
<sequence>MIKPGQAPRGDLPVRLAERIEEPETRGREREAGRWTWFGREALGGMGSDWVGLIGPGPKLDG</sequence>
<name>A0A2K0UJ24_TRIHA</name>
<comment type="caution">
    <text evidence="2">The sequence shown here is derived from an EMBL/GenBank/DDBJ whole genome shotgun (WGS) entry which is preliminary data.</text>
</comment>
<reference evidence="2 3" key="1">
    <citation type="submission" date="2017-02" db="EMBL/GenBank/DDBJ databases">
        <title>Genomes of Trichoderma spp. with biocontrol activity.</title>
        <authorList>
            <person name="Gardiner D."/>
            <person name="Kazan K."/>
            <person name="Vos C."/>
            <person name="Harvey P."/>
        </authorList>
    </citation>
    <scope>NUCLEOTIDE SEQUENCE [LARGE SCALE GENOMIC DNA]</scope>
    <source>
        <strain evidence="2 3">Tr1</strain>
    </source>
</reference>
<evidence type="ECO:0000256" key="1">
    <source>
        <dbReference type="SAM" id="MobiDB-lite"/>
    </source>
</evidence>
<dbReference type="EMBL" id="MTYI01000023">
    <property type="protein sequence ID" value="PNP57793.1"/>
    <property type="molecule type" value="Genomic_DNA"/>
</dbReference>
<dbReference type="Proteomes" id="UP000236290">
    <property type="component" value="Unassembled WGS sequence"/>
</dbReference>
<accession>A0A2K0UJ24</accession>
<feature type="region of interest" description="Disordered" evidence="1">
    <location>
        <begin position="1"/>
        <end position="32"/>
    </location>
</feature>
<organism evidence="2 3">
    <name type="scientific">Trichoderma harzianum</name>
    <name type="common">Hypocrea lixii</name>
    <dbReference type="NCBI Taxonomy" id="5544"/>
    <lineage>
        <taxon>Eukaryota</taxon>
        <taxon>Fungi</taxon>
        <taxon>Dikarya</taxon>
        <taxon>Ascomycota</taxon>
        <taxon>Pezizomycotina</taxon>
        <taxon>Sordariomycetes</taxon>
        <taxon>Hypocreomycetidae</taxon>
        <taxon>Hypocreales</taxon>
        <taxon>Hypocreaceae</taxon>
        <taxon>Trichoderma</taxon>
    </lineage>
</organism>
<feature type="compositionally biased region" description="Basic and acidic residues" evidence="1">
    <location>
        <begin position="16"/>
        <end position="32"/>
    </location>
</feature>
<evidence type="ECO:0000313" key="2">
    <source>
        <dbReference type="EMBL" id="PNP57793.1"/>
    </source>
</evidence>
<protein>
    <submittedName>
        <fullName evidence="2">Uncharacterized protein</fullName>
    </submittedName>
</protein>